<accession>A0A091BBY8</accession>
<dbReference type="STRING" id="1384056.N787_03890"/>
<dbReference type="PROSITE" id="PS51257">
    <property type="entry name" value="PROKAR_LIPOPROTEIN"/>
    <property type="match status" value="1"/>
</dbReference>
<proteinExistence type="predicted"/>
<keyword evidence="2" id="KW-0732">Signal</keyword>
<dbReference type="AlphaFoldDB" id="A0A091BBY8"/>
<feature type="chain" id="PRO_5001869574" description="Lectin" evidence="2">
    <location>
        <begin position="26"/>
        <end position="219"/>
    </location>
</feature>
<dbReference type="Proteomes" id="UP000029393">
    <property type="component" value="Unassembled WGS sequence"/>
</dbReference>
<organism evidence="3 4">
    <name type="scientific">Arenimonas metalli CF5-1</name>
    <dbReference type="NCBI Taxonomy" id="1384056"/>
    <lineage>
        <taxon>Bacteria</taxon>
        <taxon>Pseudomonadati</taxon>
        <taxon>Pseudomonadota</taxon>
        <taxon>Gammaproteobacteria</taxon>
        <taxon>Lysobacterales</taxon>
        <taxon>Lysobacteraceae</taxon>
        <taxon>Arenimonas</taxon>
    </lineage>
</organism>
<reference evidence="3 4" key="1">
    <citation type="submission" date="2013-09" db="EMBL/GenBank/DDBJ databases">
        <title>Genome sequencing of Arenimonas metalli.</title>
        <authorList>
            <person name="Chen F."/>
            <person name="Wang G."/>
        </authorList>
    </citation>
    <scope>NUCLEOTIDE SEQUENCE [LARGE SCALE GENOMIC DNA]</scope>
    <source>
        <strain evidence="3 4">CF5-1</strain>
    </source>
</reference>
<dbReference type="RefSeq" id="WP_034214433.1">
    <property type="nucleotide sequence ID" value="NZ_AVCK01000055.1"/>
</dbReference>
<evidence type="ECO:0008006" key="5">
    <source>
        <dbReference type="Google" id="ProtNLM"/>
    </source>
</evidence>
<name>A0A091BBY8_9GAMM</name>
<dbReference type="EMBL" id="AVCK01000055">
    <property type="protein sequence ID" value="KFN41915.1"/>
    <property type="molecule type" value="Genomic_DNA"/>
</dbReference>
<sequence length="219" mass="23096">MRHAKFLPGALLVAVLAACSAPPSGDTGADAATPGPAPAASPEPATPAAPEAPVPAQAAGPRGEHDAAVVNFRGFGPASFGDGEERVRQAWGRPLQPYTLTGTELCYYLEMDPRPPQGADESVAFMLEESKFVRYDVYGRVPAAPGGFVVGSLASDVLATFGSRVEEQPHKYLPGGRYLVVTPEYGEAARLVFEIDAEGRVVQWRIGLPPQVFYVEGCA</sequence>
<keyword evidence="4" id="KW-1185">Reference proteome</keyword>
<evidence type="ECO:0000313" key="4">
    <source>
        <dbReference type="Proteomes" id="UP000029393"/>
    </source>
</evidence>
<evidence type="ECO:0000256" key="2">
    <source>
        <dbReference type="SAM" id="SignalP"/>
    </source>
</evidence>
<evidence type="ECO:0000313" key="3">
    <source>
        <dbReference type="EMBL" id="KFN41915.1"/>
    </source>
</evidence>
<evidence type="ECO:0000256" key="1">
    <source>
        <dbReference type="SAM" id="MobiDB-lite"/>
    </source>
</evidence>
<feature type="region of interest" description="Disordered" evidence="1">
    <location>
        <begin position="23"/>
        <end position="63"/>
    </location>
</feature>
<feature type="signal peptide" evidence="2">
    <location>
        <begin position="1"/>
        <end position="25"/>
    </location>
</feature>
<dbReference type="PATRIC" id="fig|1384056.3.peg.2296"/>
<gene>
    <name evidence="3" type="ORF">N787_03890</name>
</gene>
<comment type="caution">
    <text evidence="3">The sequence shown here is derived from an EMBL/GenBank/DDBJ whole genome shotgun (WGS) entry which is preliminary data.</text>
</comment>
<feature type="compositionally biased region" description="Pro residues" evidence="1">
    <location>
        <begin position="35"/>
        <end position="53"/>
    </location>
</feature>
<protein>
    <recommendedName>
        <fullName evidence="5">Lectin</fullName>
    </recommendedName>
</protein>
<dbReference type="eggNOG" id="ENOG5030YCI">
    <property type="taxonomic scope" value="Bacteria"/>
</dbReference>
<dbReference type="OrthoDB" id="5193828at2"/>